<dbReference type="Pfam" id="PF00113">
    <property type="entry name" value="Enolase_C"/>
    <property type="match status" value="1"/>
</dbReference>
<evidence type="ECO:0000256" key="5">
    <source>
        <dbReference type="ARBA" id="ARBA00022842"/>
    </source>
</evidence>
<evidence type="ECO:0000259" key="9">
    <source>
        <dbReference type="SMART" id="SM01193"/>
    </source>
</evidence>
<dbReference type="SFLD" id="SFLDS00001">
    <property type="entry name" value="Enolase"/>
    <property type="match status" value="1"/>
</dbReference>
<dbReference type="PIRSF" id="PIRSF001400">
    <property type="entry name" value="Enolase"/>
    <property type="match status" value="1"/>
</dbReference>
<dbReference type="GO" id="GO:0006096">
    <property type="term" value="P:glycolytic process"/>
    <property type="evidence" value="ECO:0007669"/>
    <property type="project" value="UniProtKB-UniPathway"/>
</dbReference>
<dbReference type="PANTHER" id="PTHR11902:SF1">
    <property type="entry name" value="ENOLASE"/>
    <property type="match status" value="1"/>
</dbReference>
<dbReference type="HAMAP" id="MF_00318">
    <property type="entry name" value="Enolase"/>
    <property type="match status" value="1"/>
</dbReference>
<name>A0A3B1AJI6_9ZZZZ</name>
<dbReference type="CDD" id="cd03313">
    <property type="entry name" value="enolase"/>
    <property type="match status" value="1"/>
</dbReference>
<evidence type="ECO:0000256" key="7">
    <source>
        <dbReference type="ARBA" id="ARBA00023239"/>
    </source>
</evidence>
<dbReference type="EC" id="4.2.1.11" evidence="4"/>
<organism evidence="10">
    <name type="scientific">hydrothermal vent metagenome</name>
    <dbReference type="NCBI Taxonomy" id="652676"/>
    <lineage>
        <taxon>unclassified sequences</taxon>
        <taxon>metagenomes</taxon>
        <taxon>ecological metagenomes</taxon>
    </lineage>
</organism>
<dbReference type="PROSITE" id="PS00164">
    <property type="entry name" value="ENOLASE"/>
    <property type="match status" value="1"/>
</dbReference>
<dbReference type="GO" id="GO:0000015">
    <property type="term" value="C:phosphopyruvate hydratase complex"/>
    <property type="evidence" value="ECO:0007669"/>
    <property type="project" value="InterPro"/>
</dbReference>
<dbReference type="InterPro" id="IPR036849">
    <property type="entry name" value="Enolase-like_C_sf"/>
</dbReference>
<dbReference type="Gene3D" id="3.20.20.120">
    <property type="entry name" value="Enolase-like C-terminal domain"/>
    <property type="match status" value="1"/>
</dbReference>
<feature type="domain" description="Enolase C-terminal TIM barrel" evidence="8">
    <location>
        <begin position="144"/>
        <end position="431"/>
    </location>
</feature>
<dbReference type="AlphaFoldDB" id="A0A3B1AJI6"/>
<evidence type="ECO:0000256" key="4">
    <source>
        <dbReference type="ARBA" id="ARBA00012058"/>
    </source>
</evidence>
<dbReference type="Pfam" id="PF03952">
    <property type="entry name" value="Enolase_N"/>
    <property type="match status" value="1"/>
</dbReference>
<reference evidence="10" key="1">
    <citation type="submission" date="2018-06" db="EMBL/GenBank/DDBJ databases">
        <authorList>
            <person name="Zhirakovskaya E."/>
        </authorList>
    </citation>
    <scope>NUCLEOTIDE SEQUENCE</scope>
</reference>
<dbReference type="InterPro" id="IPR029017">
    <property type="entry name" value="Enolase-like_N"/>
</dbReference>
<dbReference type="SFLD" id="SFLDG00178">
    <property type="entry name" value="enolase"/>
    <property type="match status" value="1"/>
</dbReference>
<dbReference type="EMBL" id="UOFV01000196">
    <property type="protein sequence ID" value="VAX00024.1"/>
    <property type="molecule type" value="Genomic_DNA"/>
</dbReference>
<evidence type="ECO:0000256" key="1">
    <source>
        <dbReference type="ARBA" id="ARBA00001946"/>
    </source>
</evidence>
<dbReference type="InterPro" id="IPR000941">
    <property type="entry name" value="Enolase"/>
</dbReference>
<dbReference type="InterPro" id="IPR020811">
    <property type="entry name" value="Enolase_N"/>
</dbReference>
<evidence type="ECO:0000259" key="8">
    <source>
        <dbReference type="SMART" id="SM01192"/>
    </source>
</evidence>
<dbReference type="PANTHER" id="PTHR11902">
    <property type="entry name" value="ENOLASE"/>
    <property type="match status" value="1"/>
</dbReference>
<dbReference type="SMART" id="SM01192">
    <property type="entry name" value="Enolase_C"/>
    <property type="match status" value="1"/>
</dbReference>
<keyword evidence="6" id="KW-0324">Glycolysis</keyword>
<sequence>MTMSSQFAVGSLMAREILDSRGNPTVEVECELQSGQCVRAAVPSGASTGSREAVELRDGDVKRFGGKGVLRAVANVNETIAPALLGMDVRRQTLIDQTLIELDGTPNKARLGANAILGVSLVVARAAAAASGLPLYQYLGGPGATRLPVPHMNILNGGVHAHWQGADFQEFMIAPFGAESFSQALEWGSEVYHALQALLTKKGLSVGVGDEGGFAPQVSSNEEPLELIVQAIQRAGLRPGQDVGIACDPASSEFYENGQYHLHSEGRALGSDEMTAYYAKLIDNYPLVLLEDGMAQNDWAGWQRHNEVLGNHIELVGDDVFCTNPEIIARGIKDNIANAVLIKLNQIGTLTETIVATRLARNHGWGAFVSHRSGETVDSFIADMTVALDTGHLKTGAPARGERVEKYNQLLRIEQQLGKAATYAGPAAYVRKPQWQDS</sequence>
<protein>
    <recommendedName>
        <fullName evidence="4">phosphopyruvate hydratase</fullName>
        <ecNumber evidence="4">4.2.1.11</ecNumber>
    </recommendedName>
</protein>
<dbReference type="GO" id="GO:0000287">
    <property type="term" value="F:magnesium ion binding"/>
    <property type="evidence" value="ECO:0007669"/>
    <property type="project" value="InterPro"/>
</dbReference>
<dbReference type="PRINTS" id="PR00148">
    <property type="entry name" value="ENOLASE"/>
</dbReference>
<comment type="similarity">
    <text evidence="3">Belongs to the enolase family.</text>
</comment>
<dbReference type="SUPFAM" id="SSF54826">
    <property type="entry name" value="Enolase N-terminal domain-like"/>
    <property type="match status" value="1"/>
</dbReference>
<keyword evidence="7 10" id="KW-0456">Lyase</keyword>
<dbReference type="SMART" id="SM01193">
    <property type="entry name" value="Enolase_N"/>
    <property type="match status" value="1"/>
</dbReference>
<dbReference type="SUPFAM" id="SSF51604">
    <property type="entry name" value="Enolase C-terminal domain-like"/>
    <property type="match status" value="1"/>
</dbReference>
<keyword evidence="5" id="KW-0460">Magnesium</keyword>
<accession>A0A3B1AJI6</accession>
<evidence type="ECO:0000256" key="2">
    <source>
        <dbReference type="ARBA" id="ARBA00005031"/>
    </source>
</evidence>
<proteinExistence type="inferred from homology"/>
<dbReference type="GO" id="GO:0004634">
    <property type="term" value="F:phosphopyruvate hydratase activity"/>
    <property type="evidence" value="ECO:0007669"/>
    <property type="project" value="UniProtKB-EC"/>
</dbReference>
<dbReference type="InterPro" id="IPR020809">
    <property type="entry name" value="Enolase_CS"/>
</dbReference>
<evidence type="ECO:0000313" key="10">
    <source>
        <dbReference type="EMBL" id="VAX00024.1"/>
    </source>
</evidence>
<comment type="cofactor">
    <cofactor evidence="1">
        <name>Mg(2+)</name>
        <dbReference type="ChEBI" id="CHEBI:18420"/>
    </cofactor>
</comment>
<feature type="domain" description="Enolase N-terminal" evidence="9">
    <location>
        <begin position="9"/>
        <end position="139"/>
    </location>
</feature>
<evidence type="ECO:0000256" key="3">
    <source>
        <dbReference type="ARBA" id="ARBA00009604"/>
    </source>
</evidence>
<gene>
    <name evidence="10" type="ORF">MNBD_GAMMA19-399</name>
</gene>
<dbReference type="SFLD" id="SFLDF00002">
    <property type="entry name" value="enolase"/>
    <property type="match status" value="1"/>
</dbReference>
<dbReference type="UniPathway" id="UPA00109">
    <property type="reaction ID" value="UER00187"/>
</dbReference>
<dbReference type="Gene3D" id="3.30.390.10">
    <property type="entry name" value="Enolase-like, N-terminal domain"/>
    <property type="match status" value="1"/>
</dbReference>
<evidence type="ECO:0000256" key="6">
    <source>
        <dbReference type="ARBA" id="ARBA00023152"/>
    </source>
</evidence>
<dbReference type="InterPro" id="IPR020810">
    <property type="entry name" value="Enolase_C"/>
</dbReference>
<dbReference type="NCBIfam" id="TIGR01060">
    <property type="entry name" value="eno"/>
    <property type="match status" value="1"/>
</dbReference>
<dbReference type="FunFam" id="3.30.390.10:FF:000001">
    <property type="entry name" value="Enolase"/>
    <property type="match status" value="1"/>
</dbReference>
<comment type="pathway">
    <text evidence="2">Carbohydrate degradation; glycolysis; pyruvate from D-glyceraldehyde 3-phosphate: step 4/5.</text>
</comment>